<dbReference type="Proteomes" id="UP001216674">
    <property type="component" value="Unassembled WGS sequence"/>
</dbReference>
<gene>
    <name evidence="2" type="ORF">P3W85_14040</name>
</gene>
<evidence type="ECO:0000313" key="2">
    <source>
        <dbReference type="EMBL" id="MDF3834067.1"/>
    </source>
</evidence>
<feature type="domain" description="FecR protein" evidence="1">
    <location>
        <begin position="80"/>
        <end position="172"/>
    </location>
</feature>
<dbReference type="PIRSF" id="PIRSF018266">
    <property type="entry name" value="FecR"/>
    <property type="match status" value="1"/>
</dbReference>
<name>A0ABT6AN66_9BURK</name>
<reference evidence="2 3" key="1">
    <citation type="submission" date="2023-03" db="EMBL/GenBank/DDBJ databases">
        <title>Draft assemblies of triclosan tolerant bacteria isolated from returned activated sludge.</title>
        <authorList>
            <person name="Van Hamelsveld S."/>
        </authorList>
    </citation>
    <scope>NUCLEOTIDE SEQUENCE [LARGE SCALE GENOMIC DNA]</scope>
    <source>
        <strain evidence="2 3">GW210010_S58</strain>
    </source>
</reference>
<dbReference type="InterPro" id="IPR006860">
    <property type="entry name" value="FecR"/>
</dbReference>
<accession>A0ABT6AN66</accession>
<dbReference type="RefSeq" id="WP_276265231.1">
    <property type="nucleotide sequence ID" value="NZ_JARJLM010000242.1"/>
</dbReference>
<dbReference type="InterPro" id="IPR012373">
    <property type="entry name" value="Ferrdict_sens_TM"/>
</dbReference>
<evidence type="ECO:0000259" key="1">
    <source>
        <dbReference type="Pfam" id="PF04773"/>
    </source>
</evidence>
<sequence length="287" mass="31033">WRAANPEHERAWLRLQAVGDKLHGVPREVARGTLLAPRGAAPPATRRKALGLLGLLALAGGSACLVRETETWQLALADHHSAVGELRDVMLPDGTRILLNTASAIDVDYDDGERRVVLRAGEILVNTAPDPAPVYRPFLVQTREGTARALGTRFTVRQQDGASSIAVLEGTVMVKPAQPGAREVRIDAGQQTALRSGAALPPRPADEDAAAWSRRMLVAERMRVADLLAELARYRPGVLRCDAGVAEMRVSGVFPLADTDRALANLTLGLPVALVYRTRYWVTVQAR</sequence>
<dbReference type="PANTHER" id="PTHR30273:SF2">
    <property type="entry name" value="PROTEIN FECR"/>
    <property type="match status" value="1"/>
</dbReference>
<dbReference type="EMBL" id="JARJLM010000242">
    <property type="protein sequence ID" value="MDF3834067.1"/>
    <property type="molecule type" value="Genomic_DNA"/>
</dbReference>
<dbReference type="Gene3D" id="2.60.120.1440">
    <property type="match status" value="1"/>
</dbReference>
<comment type="caution">
    <text evidence="2">The sequence shown here is derived from an EMBL/GenBank/DDBJ whole genome shotgun (WGS) entry which is preliminary data.</text>
</comment>
<evidence type="ECO:0000313" key="3">
    <source>
        <dbReference type="Proteomes" id="UP001216674"/>
    </source>
</evidence>
<feature type="non-terminal residue" evidence="2">
    <location>
        <position position="1"/>
    </location>
</feature>
<organism evidence="2 3">
    <name type="scientific">Cupriavidus basilensis</name>
    <dbReference type="NCBI Taxonomy" id="68895"/>
    <lineage>
        <taxon>Bacteria</taxon>
        <taxon>Pseudomonadati</taxon>
        <taxon>Pseudomonadota</taxon>
        <taxon>Betaproteobacteria</taxon>
        <taxon>Burkholderiales</taxon>
        <taxon>Burkholderiaceae</taxon>
        <taxon>Cupriavidus</taxon>
    </lineage>
</organism>
<dbReference type="Pfam" id="PF04773">
    <property type="entry name" value="FecR"/>
    <property type="match status" value="1"/>
</dbReference>
<keyword evidence="3" id="KW-1185">Reference proteome</keyword>
<dbReference type="PANTHER" id="PTHR30273">
    <property type="entry name" value="PERIPLASMIC SIGNAL SENSOR AND SIGMA FACTOR ACTIVATOR FECR-RELATED"/>
    <property type="match status" value="1"/>
</dbReference>
<proteinExistence type="predicted"/>
<protein>
    <submittedName>
        <fullName evidence="2">FecR domain-containing protein</fullName>
    </submittedName>
</protein>